<organism evidence="1">
    <name type="scientific">termite gut metagenome</name>
    <dbReference type="NCBI Taxonomy" id="433724"/>
    <lineage>
        <taxon>unclassified sequences</taxon>
        <taxon>metagenomes</taxon>
        <taxon>organismal metagenomes</taxon>
    </lineage>
</organism>
<dbReference type="AlphaFoldDB" id="A0A5J4RYJ8"/>
<evidence type="ECO:0000313" key="1">
    <source>
        <dbReference type="EMBL" id="KAA6338305.1"/>
    </source>
</evidence>
<sequence>MTVDYEFTLFKKALKEKINSNKANKANLSTLFNALKYVSKNKIGVLLTDNEIYNLFTRSDINEDFYYDLIAMRLARGISFAQPYQPYFSTILNTDDGSTIEKVAKQIEYYITYDDFLLNSISFPNSLLYKAVVRQIVENSYNIHWANMNDLLSKFETICNTNTLLDPQIFITDLSRWESPEFDDEFIQSIPNFYYEEALKNDSRLAKDSINSVVSYFDNFTQEKWKKIFEDLQSKDYKLLEIIGYNKWNSFALEALKEDLLSIARTGKIENNAILTRLIENFEEVGKDLVNTFKDIRDEFIKNGNNNVNLFLFFGKWLFKYAFLQEKASDVLRTILKTNLLDNDDCVKILIDSQSVVKNIVDSCSQNESSDFKEGVRDRIENEQIRELATSLRIKKRKEKE</sequence>
<name>A0A5J4RYJ8_9ZZZZ</name>
<gene>
    <name evidence="1" type="ORF">EZS27_013671</name>
</gene>
<proteinExistence type="predicted"/>
<reference evidence="1" key="1">
    <citation type="submission" date="2019-03" db="EMBL/GenBank/DDBJ databases">
        <title>Single cell metagenomics reveals metabolic interactions within the superorganism composed of flagellate Streblomastix strix and complex community of Bacteroidetes bacteria on its surface.</title>
        <authorList>
            <person name="Treitli S.C."/>
            <person name="Kolisko M."/>
            <person name="Husnik F."/>
            <person name="Keeling P."/>
            <person name="Hampl V."/>
        </authorList>
    </citation>
    <scope>NUCLEOTIDE SEQUENCE</scope>
    <source>
        <strain evidence="1">STM</strain>
    </source>
</reference>
<dbReference type="EMBL" id="SNRY01000628">
    <property type="protein sequence ID" value="KAA6338305.1"/>
    <property type="molecule type" value="Genomic_DNA"/>
</dbReference>
<accession>A0A5J4RYJ8</accession>
<comment type="caution">
    <text evidence="1">The sequence shown here is derived from an EMBL/GenBank/DDBJ whole genome shotgun (WGS) entry which is preliminary data.</text>
</comment>
<protein>
    <submittedName>
        <fullName evidence="1">Uncharacterized protein</fullName>
    </submittedName>
</protein>